<feature type="domain" description="Glycosyltransferase subfamily 4-like N-terminal" evidence="2">
    <location>
        <begin position="26"/>
        <end position="138"/>
    </location>
</feature>
<gene>
    <name evidence="3" type="ORF">EQG61_10375</name>
</gene>
<dbReference type="OrthoDB" id="9811239at2"/>
<dbReference type="PANTHER" id="PTHR12526">
    <property type="entry name" value="GLYCOSYLTRANSFERASE"/>
    <property type="match status" value="1"/>
</dbReference>
<sequence length="364" mass="41587">MKLLYITNGINGAGGLERILALKTNYFIENFGHEVHILVLNEGHLDPFYDFNAAVQFHSITVSGNPVTYFLHYKKQIQQLVGQIDPQVILVCDDGLKGFAIPQFISKTIPIIYERHVSKEIEFHANMSFLQRTLVKIKHQVMNRLGASFDRFVVLTAGNLEEWDLKNTVVIPNCLTFYPENTADLSAKRCIAVGKHGYQKGFDRLLESWKTVQAQYPDWELHIYGKYEEDQSLIRLAQQLKVSDSVFFHQPTKSIQEEYLKSSIFLFSSRFEGFGMVLTEAMACGVPCISYDCHYGPSDIIQHGQDGLLIPNGDIQTFATAICSLIQDESMRKQMGALARENVKRYQPEIVMTQWNELFNTVNR</sequence>
<evidence type="ECO:0000313" key="3">
    <source>
        <dbReference type="EMBL" id="RXR21879.1"/>
    </source>
</evidence>
<comment type="caution">
    <text evidence="3">The sequence shown here is derived from an EMBL/GenBank/DDBJ whole genome shotgun (WGS) entry which is preliminary data.</text>
</comment>
<dbReference type="SUPFAM" id="SSF53756">
    <property type="entry name" value="UDP-Glycosyltransferase/glycogen phosphorylase"/>
    <property type="match status" value="1"/>
</dbReference>
<proteinExistence type="predicted"/>
<reference evidence="4" key="1">
    <citation type="submission" date="2019-01" db="EMBL/GenBank/DDBJ databases">
        <title>Cytophagaceae bacterium strain CAR-16.</title>
        <authorList>
            <person name="Chen W.-M."/>
        </authorList>
    </citation>
    <scope>NUCLEOTIDE SEQUENCE [LARGE SCALE GENOMIC DNA]</scope>
    <source>
        <strain evidence="4">WWJ-16</strain>
    </source>
</reference>
<dbReference type="RefSeq" id="WP_129461853.1">
    <property type="nucleotide sequence ID" value="NZ_SBKN01000006.1"/>
</dbReference>
<evidence type="ECO:0000259" key="1">
    <source>
        <dbReference type="Pfam" id="PF00534"/>
    </source>
</evidence>
<dbReference type="CDD" id="cd03820">
    <property type="entry name" value="GT4_AmsD-like"/>
    <property type="match status" value="1"/>
</dbReference>
<dbReference type="Pfam" id="PF00534">
    <property type="entry name" value="Glycos_transf_1"/>
    <property type="match status" value="1"/>
</dbReference>
<keyword evidence="4" id="KW-1185">Reference proteome</keyword>
<protein>
    <submittedName>
        <fullName evidence="3">Glycosyltransferase family 4 protein</fullName>
    </submittedName>
</protein>
<dbReference type="Gene3D" id="3.40.50.2000">
    <property type="entry name" value="Glycogen Phosphorylase B"/>
    <property type="match status" value="2"/>
</dbReference>
<dbReference type="InterPro" id="IPR001296">
    <property type="entry name" value="Glyco_trans_1"/>
</dbReference>
<feature type="domain" description="Glycosyl transferase family 1" evidence="1">
    <location>
        <begin position="188"/>
        <end position="341"/>
    </location>
</feature>
<dbReference type="GO" id="GO:0016757">
    <property type="term" value="F:glycosyltransferase activity"/>
    <property type="evidence" value="ECO:0007669"/>
    <property type="project" value="InterPro"/>
</dbReference>
<evidence type="ECO:0000259" key="2">
    <source>
        <dbReference type="Pfam" id="PF13477"/>
    </source>
</evidence>
<dbReference type="Proteomes" id="UP000289857">
    <property type="component" value="Unassembled WGS sequence"/>
</dbReference>
<dbReference type="Pfam" id="PF13477">
    <property type="entry name" value="Glyco_trans_4_2"/>
    <property type="match status" value="1"/>
</dbReference>
<dbReference type="PANTHER" id="PTHR12526:SF630">
    <property type="entry name" value="GLYCOSYLTRANSFERASE"/>
    <property type="match status" value="1"/>
</dbReference>
<dbReference type="EMBL" id="SBKN01000006">
    <property type="protein sequence ID" value="RXR21879.1"/>
    <property type="molecule type" value="Genomic_DNA"/>
</dbReference>
<organism evidence="3 4">
    <name type="scientific">Flavobacterium stagni</name>
    <dbReference type="NCBI Taxonomy" id="2506421"/>
    <lineage>
        <taxon>Bacteria</taxon>
        <taxon>Pseudomonadati</taxon>
        <taxon>Bacteroidota</taxon>
        <taxon>Flavobacteriia</taxon>
        <taxon>Flavobacteriales</taxon>
        <taxon>Flavobacteriaceae</taxon>
        <taxon>Flavobacterium</taxon>
    </lineage>
</organism>
<keyword evidence="3" id="KW-0808">Transferase</keyword>
<accession>A0A4Q1K7D4</accession>
<evidence type="ECO:0000313" key="4">
    <source>
        <dbReference type="Proteomes" id="UP000289857"/>
    </source>
</evidence>
<name>A0A4Q1K7D4_9FLAO</name>
<dbReference type="InterPro" id="IPR028098">
    <property type="entry name" value="Glyco_trans_4-like_N"/>
</dbReference>
<dbReference type="AlphaFoldDB" id="A0A4Q1K7D4"/>